<name>A0A2K3DZ85_CHLRE</name>
<protein>
    <submittedName>
        <fullName evidence="2">Uncharacterized protein</fullName>
    </submittedName>
</protein>
<sequence length="1334" mass="141231">MHSALGGLQRQAQRRLLVEAVLIEDDAARADMKQEVAEGCEDSDGLGTQRASCPSRDRARASLRRLRPTAWRCTQPDAHAAASNESEGSEPSNQLLQAVATAGKRLPWAHLAAREEAAARMGVSTSGRGAGGDQTEAETRRGKQQQSAAQDWSWLASPPWGVVPLPPELACRVGPDGRLRPGTCSAEAIATHAESVASACPPHVHSDPHCAQLHTQLHRMTAAVQQTAAPLGAYKPCWQALAGRTFNDGSVLANQVDKEVCVNTRRMAVAWTGDSSRPLRPPTAADVAAAAVQQQPPMGALSSPARAAQQLLRANMDKLMREARLDREEWALTTEDEVSEAEELLQLPEAEGLAGAAARLWRLQQQPPSSRAHMAMLQTLLLESADSILSLSAEHAAAAFAVTEAPHRKLLLAAVADMQAGGGSGLNHVSASWRLLAHLLPAWTAPGQTTELWAWLLETAAGAADEAWRPQGAGPDSSSSNAHVTEAVHLVLRGAACFLALLLGTRASGLNKVAAQGGLVWVPPIVGSLEDVRSLRALDPLAMAVAWPAWLLARAQHQAQVTPMQLYRTLLLGQLPAVAPPPQLRWPAAAAAASGAPAAGAAAVAPPPPPLSYGHCLAVIESFARDAAVIATWTDALLDATEESIPICIQVITDLQLQRWQAAWDAARRDGIADVGGRAGDEGADADVEYSAYDEEAAIGEEGCAQGSIELRPHQQACLANAWLCDDLEQLLSPHVGLVTIAGVCMAGGEKAAAAAARAAARRLGVEGVLEEAAALRPPAAAIVTALRALPLLRLPVGLVAPLAYLSAGDGKLAVAGVVACRQQQGEAGGCCDVLRLRVSSETASLAAMVMLLRCRKLSQCSEVSESGCRFVFQPNLPLPQAAAAAAAGGRRSGGTSVAEQHQAEGHEAAAAMTTLEVCRSFVPSFSCRSGKRLWPYPVLSINAYGTHLWDDTTTQRDMVWALRRALVDRGMGMCVAFVCGPETVCRAMAALAQFRAEMLENGRDVAACHGETVLYCGDASKAVASSGKPVQGRPCQQRKEPRRVPRKAAAADSDDEDGSSSSDEGKEEEDEEEEHQRGPIKRPFLAVDSVVNLLPQLAGDALVLSRERLSPSAGPVAAGGSGGTAAAAAGAGKKERQQQPAGLRASQKQKQQPRTEAAVREEKTSGGGASAAAAAAEQQQQQQQKVVAEAVAAGLSEGCDAYLRLLRDAEDLVETHRALEVEMQVGAMLQQLRQEQQRLDSQAAARQQSPAGGQRQQQQQQGHQGRRQARPGESRLRLGEGLYALDDRMSLEMRFLEVTPGRPWELVVPAPERVRELEDKLGRETYGKLLLGR</sequence>
<organism evidence="2 3">
    <name type="scientific">Chlamydomonas reinhardtii</name>
    <name type="common">Chlamydomonas smithii</name>
    <dbReference type="NCBI Taxonomy" id="3055"/>
    <lineage>
        <taxon>Eukaryota</taxon>
        <taxon>Viridiplantae</taxon>
        <taxon>Chlorophyta</taxon>
        <taxon>core chlorophytes</taxon>
        <taxon>Chlorophyceae</taxon>
        <taxon>CS clade</taxon>
        <taxon>Chlamydomonadales</taxon>
        <taxon>Chlamydomonadaceae</taxon>
        <taxon>Chlamydomonas</taxon>
    </lineage>
</organism>
<feature type="compositionally biased region" description="Polar residues" evidence="1">
    <location>
        <begin position="83"/>
        <end position="92"/>
    </location>
</feature>
<dbReference type="ExpressionAtlas" id="A0A2K3DZ85">
    <property type="expression patterns" value="baseline"/>
</dbReference>
<keyword evidence="3" id="KW-1185">Reference proteome</keyword>
<dbReference type="GO" id="GO:0030261">
    <property type="term" value="P:chromosome condensation"/>
    <property type="evidence" value="ECO:0000318"/>
    <property type="project" value="GO_Central"/>
</dbReference>
<feature type="compositionally biased region" description="Low complexity" evidence="1">
    <location>
        <begin position="1237"/>
        <end position="1264"/>
    </location>
</feature>
<gene>
    <name evidence="2" type="ORF">CHLRE_03g203150v5</name>
</gene>
<dbReference type="Proteomes" id="UP000006906">
    <property type="component" value="Chromosome 3"/>
</dbReference>
<accession>A0A2K3DZ85</accession>
<proteinExistence type="predicted"/>
<dbReference type="Gramene" id="PNW85843">
    <property type="protein sequence ID" value="PNW85843"/>
    <property type="gene ID" value="CHLRE_03g203150v5"/>
</dbReference>
<reference evidence="2 3" key="1">
    <citation type="journal article" date="2007" name="Science">
        <title>The Chlamydomonas genome reveals the evolution of key animal and plant functions.</title>
        <authorList>
            <person name="Merchant S.S."/>
            <person name="Prochnik S.E."/>
            <person name="Vallon O."/>
            <person name="Harris E.H."/>
            <person name="Karpowicz S.J."/>
            <person name="Witman G.B."/>
            <person name="Terry A."/>
            <person name="Salamov A."/>
            <person name="Fritz-Laylin L.K."/>
            <person name="Marechal-Drouard L."/>
            <person name="Marshall W.F."/>
            <person name="Qu L.H."/>
            <person name="Nelson D.R."/>
            <person name="Sanderfoot A.A."/>
            <person name="Spalding M.H."/>
            <person name="Kapitonov V.V."/>
            <person name="Ren Q."/>
            <person name="Ferris P."/>
            <person name="Lindquist E."/>
            <person name="Shapiro H."/>
            <person name="Lucas S.M."/>
            <person name="Grimwood J."/>
            <person name="Schmutz J."/>
            <person name="Cardol P."/>
            <person name="Cerutti H."/>
            <person name="Chanfreau G."/>
            <person name="Chen C.L."/>
            <person name="Cognat V."/>
            <person name="Croft M.T."/>
            <person name="Dent R."/>
            <person name="Dutcher S."/>
            <person name="Fernandez E."/>
            <person name="Fukuzawa H."/>
            <person name="Gonzalez-Ballester D."/>
            <person name="Gonzalez-Halphen D."/>
            <person name="Hallmann A."/>
            <person name="Hanikenne M."/>
            <person name="Hippler M."/>
            <person name="Inwood W."/>
            <person name="Jabbari K."/>
            <person name="Kalanon M."/>
            <person name="Kuras R."/>
            <person name="Lefebvre P.A."/>
            <person name="Lemaire S.D."/>
            <person name="Lobanov A.V."/>
            <person name="Lohr M."/>
            <person name="Manuell A."/>
            <person name="Meier I."/>
            <person name="Mets L."/>
            <person name="Mittag M."/>
            <person name="Mittelmeier T."/>
            <person name="Moroney J.V."/>
            <person name="Moseley J."/>
            <person name="Napoli C."/>
            <person name="Nedelcu A.M."/>
            <person name="Niyogi K."/>
            <person name="Novoselov S.V."/>
            <person name="Paulsen I.T."/>
            <person name="Pazour G."/>
            <person name="Purton S."/>
            <person name="Ral J.P."/>
            <person name="Riano-Pachon D.M."/>
            <person name="Riekhof W."/>
            <person name="Rymarquis L."/>
            <person name="Schroda M."/>
            <person name="Stern D."/>
            <person name="Umen J."/>
            <person name="Willows R."/>
            <person name="Wilson N."/>
            <person name="Zimmer S.L."/>
            <person name="Allmer J."/>
            <person name="Balk J."/>
            <person name="Bisova K."/>
            <person name="Chen C.J."/>
            <person name="Elias M."/>
            <person name="Gendler K."/>
            <person name="Hauser C."/>
            <person name="Lamb M.R."/>
            <person name="Ledford H."/>
            <person name="Long J.C."/>
            <person name="Minagawa J."/>
            <person name="Page M.D."/>
            <person name="Pan J."/>
            <person name="Pootakham W."/>
            <person name="Roje S."/>
            <person name="Rose A."/>
            <person name="Stahlberg E."/>
            <person name="Terauchi A.M."/>
            <person name="Yang P."/>
            <person name="Ball S."/>
            <person name="Bowler C."/>
            <person name="Dieckmann C.L."/>
            <person name="Gladyshev V.N."/>
            <person name="Green P."/>
            <person name="Jorgensen R."/>
            <person name="Mayfield S."/>
            <person name="Mueller-Roeber B."/>
            <person name="Rajamani S."/>
            <person name="Sayre R.T."/>
            <person name="Brokstein P."/>
            <person name="Dubchak I."/>
            <person name="Goodstein D."/>
            <person name="Hornick L."/>
            <person name="Huang Y.W."/>
            <person name="Jhaveri J."/>
            <person name="Luo Y."/>
            <person name="Martinez D."/>
            <person name="Ngau W.C."/>
            <person name="Otillar B."/>
            <person name="Poliakov A."/>
            <person name="Porter A."/>
            <person name="Szajkowski L."/>
            <person name="Werner G."/>
            <person name="Zhou K."/>
            <person name="Grigoriev I.V."/>
            <person name="Rokhsar D.S."/>
            <person name="Grossman A.R."/>
        </authorList>
    </citation>
    <scope>NUCLEOTIDE SEQUENCE [LARGE SCALE GENOMIC DNA]</scope>
    <source>
        <strain evidence="3">CC-503</strain>
    </source>
</reference>
<dbReference type="GO" id="GO:0003690">
    <property type="term" value="F:double-stranded DNA binding"/>
    <property type="evidence" value="ECO:0000318"/>
    <property type="project" value="GO_Central"/>
</dbReference>
<dbReference type="InParanoid" id="A0A2K3DZ85"/>
<feature type="region of interest" description="Disordered" evidence="1">
    <location>
        <begin position="1112"/>
        <end position="1178"/>
    </location>
</feature>
<dbReference type="RefSeq" id="XP_042926528.1">
    <property type="nucleotide sequence ID" value="XM_043061415.1"/>
</dbReference>
<dbReference type="OrthoDB" id="561032at2759"/>
<evidence type="ECO:0000256" key="1">
    <source>
        <dbReference type="SAM" id="MobiDB-lite"/>
    </source>
</evidence>
<feature type="region of interest" description="Disordered" evidence="1">
    <location>
        <begin position="1237"/>
        <end position="1279"/>
    </location>
</feature>
<dbReference type="EMBL" id="CM008964">
    <property type="protein sequence ID" value="PNW85843.1"/>
    <property type="molecule type" value="Genomic_DNA"/>
</dbReference>
<dbReference type="GeneID" id="5718889"/>
<feature type="region of interest" description="Disordered" evidence="1">
    <location>
        <begin position="34"/>
        <end position="92"/>
    </location>
</feature>
<dbReference type="KEGG" id="cre:CHLRE_03g203150v5"/>
<evidence type="ECO:0000313" key="3">
    <source>
        <dbReference type="Proteomes" id="UP000006906"/>
    </source>
</evidence>
<dbReference type="GO" id="GO:0045910">
    <property type="term" value="P:negative regulation of DNA recombination"/>
    <property type="evidence" value="ECO:0000318"/>
    <property type="project" value="GO_Central"/>
</dbReference>
<feature type="region of interest" description="Disordered" evidence="1">
    <location>
        <begin position="1025"/>
        <end position="1082"/>
    </location>
</feature>
<dbReference type="GO" id="GO:0005634">
    <property type="term" value="C:nucleus"/>
    <property type="evidence" value="ECO:0000318"/>
    <property type="project" value="GO_Central"/>
</dbReference>
<evidence type="ECO:0000313" key="2">
    <source>
        <dbReference type="EMBL" id="PNW85843.1"/>
    </source>
</evidence>
<dbReference type="GO" id="GO:0031492">
    <property type="term" value="F:nucleosomal DNA binding"/>
    <property type="evidence" value="ECO:0000318"/>
    <property type="project" value="GO_Central"/>
</dbReference>
<feature type="region of interest" description="Disordered" evidence="1">
    <location>
        <begin position="120"/>
        <end position="152"/>
    </location>
</feature>